<dbReference type="AlphaFoldDB" id="A0A0A2SQ29"/>
<evidence type="ECO:0000259" key="2">
    <source>
        <dbReference type="PROSITE" id="PS50110"/>
    </source>
</evidence>
<comment type="caution">
    <text evidence="3">The sequence shown here is derived from an EMBL/GenBank/DDBJ whole genome shotgun (WGS) entry which is preliminary data.</text>
</comment>
<dbReference type="EMBL" id="JNCF01000038">
    <property type="protein sequence ID" value="KGP62842.1"/>
    <property type="molecule type" value="Genomic_DNA"/>
</dbReference>
<proteinExistence type="predicted"/>
<dbReference type="GO" id="GO:0000160">
    <property type="term" value="P:phosphorelay signal transduction system"/>
    <property type="evidence" value="ECO:0007669"/>
    <property type="project" value="InterPro"/>
</dbReference>
<gene>
    <name evidence="3" type="ORF">EP47_14270</name>
</gene>
<dbReference type="SMART" id="SM00448">
    <property type="entry name" value="REC"/>
    <property type="match status" value="1"/>
</dbReference>
<sequence>MYSTKPILLIEDDKIDQMSVERAFNQLKIKNELIIQENGEEALKYLKENERPCLIILDLNMPRMNGMEFLDIIKKDKLYRNIPIIIFTTSYQIGEKIKAYDRCIVGYIVKPTDYKQVVETFKTINDYWTISEGPIF</sequence>
<dbReference type="SUPFAM" id="SSF52172">
    <property type="entry name" value="CheY-like"/>
    <property type="match status" value="1"/>
</dbReference>
<dbReference type="PROSITE" id="PS50110">
    <property type="entry name" value="RESPONSE_REGULATORY"/>
    <property type="match status" value="1"/>
</dbReference>
<dbReference type="PANTHER" id="PTHR44520:SF2">
    <property type="entry name" value="RESPONSE REGULATOR RCP1"/>
    <property type="match status" value="1"/>
</dbReference>
<dbReference type="InterPro" id="IPR052893">
    <property type="entry name" value="TCS_response_regulator"/>
</dbReference>
<dbReference type="Pfam" id="PF00072">
    <property type="entry name" value="Response_reg"/>
    <property type="match status" value="1"/>
</dbReference>
<evidence type="ECO:0000313" key="3">
    <source>
        <dbReference type="EMBL" id="KGP62842.1"/>
    </source>
</evidence>
<dbReference type="PANTHER" id="PTHR44520">
    <property type="entry name" value="RESPONSE REGULATOR RCP1-RELATED"/>
    <property type="match status" value="1"/>
</dbReference>
<dbReference type="STRING" id="1498499.EP47_14270"/>
<dbReference type="InterPro" id="IPR011006">
    <property type="entry name" value="CheY-like_superfamily"/>
</dbReference>
<name>A0A0A2SQ29_9GAMM</name>
<feature type="domain" description="Response regulatory" evidence="2">
    <location>
        <begin position="6"/>
        <end position="125"/>
    </location>
</feature>
<evidence type="ECO:0000313" key="4">
    <source>
        <dbReference type="Proteomes" id="UP000054422"/>
    </source>
</evidence>
<dbReference type="CDD" id="cd17557">
    <property type="entry name" value="REC_Rcp-like"/>
    <property type="match status" value="1"/>
</dbReference>
<organism evidence="3 4">
    <name type="scientific">Legionella norrlandica</name>
    <dbReference type="NCBI Taxonomy" id="1498499"/>
    <lineage>
        <taxon>Bacteria</taxon>
        <taxon>Pseudomonadati</taxon>
        <taxon>Pseudomonadota</taxon>
        <taxon>Gammaproteobacteria</taxon>
        <taxon>Legionellales</taxon>
        <taxon>Legionellaceae</taxon>
        <taxon>Legionella</taxon>
    </lineage>
</organism>
<keyword evidence="1" id="KW-0597">Phosphoprotein</keyword>
<dbReference type="Gene3D" id="3.40.50.2300">
    <property type="match status" value="1"/>
</dbReference>
<feature type="modified residue" description="4-aspartylphosphate" evidence="1">
    <location>
        <position position="58"/>
    </location>
</feature>
<reference evidence="3 4" key="1">
    <citation type="submission" date="2014-05" db="EMBL/GenBank/DDBJ databases">
        <authorList>
            <person name="Rizzardi K."/>
            <person name="Winiecka-Krusnell J."/>
            <person name="Ramliden M."/>
            <person name="Alm E."/>
            <person name="Andersson S."/>
            <person name="Byfors S."/>
        </authorList>
    </citation>
    <scope>NUCLEOTIDE SEQUENCE [LARGE SCALE GENOMIC DNA]</scope>
    <source>
        <strain evidence="3 4">LEGN</strain>
    </source>
</reference>
<accession>A0A0A2SQ29</accession>
<protein>
    <submittedName>
        <fullName evidence="3">Chemotaxis protein CheY</fullName>
    </submittedName>
</protein>
<dbReference type="Proteomes" id="UP000054422">
    <property type="component" value="Unassembled WGS sequence"/>
</dbReference>
<dbReference type="InterPro" id="IPR001789">
    <property type="entry name" value="Sig_transdc_resp-reg_receiver"/>
</dbReference>
<dbReference type="RefSeq" id="WP_035890485.1">
    <property type="nucleotide sequence ID" value="NZ_JNCF01000038.1"/>
</dbReference>
<keyword evidence="4" id="KW-1185">Reference proteome</keyword>
<evidence type="ECO:0000256" key="1">
    <source>
        <dbReference type="PROSITE-ProRule" id="PRU00169"/>
    </source>
</evidence>